<keyword evidence="2" id="KW-1185">Reference proteome</keyword>
<name>A0ACC1M6H8_9FUNG</name>
<reference evidence="1" key="1">
    <citation type="submission" date="2022-07" db="EMBL/GenBank/DDBJ databases">
        <title>Phylogenomic reconstructions and comparative analyses of Kickxellomycotina fungi.</title>
        <authorList>
            <person name="Reynolds N.K."/>
            <person name="Stajich J.E."/>
            <person name="Barry K."/>
            <person name="Grigoriev I.V."/>
            <person name="Crous P."/>
            <person name="Smith M.E."/>
        </authorList>
    </citation>
    <scope>NUCLEOTIDE SEQUENCE</scope>
    <source>
        <strain evidence="1">CBS 190363</strain>
    </source>
</reference>
<proteinExistence type="predicted"/>
<dbReference type="EMBL" id="JANBVB010000091">
    <property type="protein sequence ID" value="KAJ2897848.1"/>
    <property type="molecule type" value="Genomic_DNA"/>
</dbReference>
<organism evidence="1 2">
    <name type="scientific">Coemansia aciculifera</name>
    <dbReference type="NCBI Taxonomy" id="417176"/>
    <lineage>
        <taxon>Eukaryota</taxon>
        <taxon>Fungi</taxon>
        <taxon>Fungi incertae sedis</taxon>
        <taxon>Zoopagomycota</taxon>
        <taxon>Kickxellomycotina</taxon>
        <taxon>Kickxellomycetes</taxon>
        <taxon>Kickxellales</taxon>
        <taxon>Kickxellaceae</taxon>
        <taxon>Coemansia</taxon>
    </lineage>
</organism>
<accession>A0ACC1M6H8</accession>
<feature type="non-terminal residue" evidence="1">
    <location>
        <position position="377"/>
    </location>
</feature>
<gene>
    <name evidence="1" type="ORF">IWW38_001585</name>
</gene>
<evidence type="ECO:0000313" key="1">
    <source>
        <dbReference type="EMBL" id="KAJ2897848.1"/>
    </source>
</evidence>
<evidence type="ECO:0000313" key="2">
    <source>
        <dbReference type="Proteomes" id="UP001139981"/>
    </source>
</evidence>
<dbReference type="Proteomes" id="UP001139981">
    <property type="component" value="Unassembled WGS sequence"/>
</dbReference>
<sequence>MAAYSSNVKYLKSLQAIRERSQEVYALAEQGQLAHFAFNESKIESVADYVISLLERDYGTVDKVPMHGRWRSYWLAIGGSDTKRDLVSEHVAKWQASGTSDWECARRVIDLFVVSVLIDAGAGSKWRYTDKLGVFERTEGLGIAALRMFESGVFSSSPDKPFQADARALMSLTDEQLLRGFQVSEENPLLGGENRAELLRSLGKAMSDGGSGAAYFGGKCACSGHPARPGFMLDYLKGENASDEAPIATSIDSIWEVIVDGLASVWPASRTQLNGVSLGDVWPCNTLAATKDAEDEASSMVPFHKLSQWLTWSVLEVIVKLAGFKVTGIERLTGLPEYRNGGLLVDMGVLTLKNADFQRGLELSSGGDIPRFEGFDS</sequence>
<protein>
    <submittedName>
        <fullName evidence="1">Uncharacterized protein</fullName>
    </submittedName>
</protein>
<comment type="caution">
    <text evidence="1">The sequence shown here is derived from an EMBL/GenBank/DDBJ whole genome shotgun (WGS) entry which is preliminary data.</text>
</comment>